<evidence type="ECO:0000313" key="2">
    <source>
        <dbReference type="EMBL" id="GMA87523.1"/>
    </source>
</evidence>
<feature type="compositionally biased region" description="Basic and acidic residues" evidence="1">
    <location>
        <begin position="35"/>
        <end position="45"/>
    </location>
</feature>
<dbReference type="Proteomes" id="UP001157017">
    <property type="component" value="Unassembled WGS sequence"/>
</dbReference>
<protein>
    <recommendedName>
        <fullName evidence="4">YCII-related domain-containing protein</fullName>
    </recommendedName>
</protein>
<dbReference type="Gene3D" id="3.30.70.1060">
    <property type="entry name" value="Dimeric alpha+beta barrel"/>
    <property type="match status" value="1"/>
</dbReference>
<sequence length="134" mass="14740">MKYVILIHSNPDPWGHPTSAYTPEGRAVPPEQAAESDRAFDEPARRACRRAVSSSPARPSATRRRPRCSGGRRRGTSPWTARTPRRRSRLAGFFVVDCETRERADAVAARFAGPGSTVEPATDDVAGWRRAVTP</sequence>
<proteinExistence type="predicted"/>
<reference evidence="3" key="1">
    <citation type="journal article" date="2019" name="Int. J. Syst. Evol. Microbiol.">
        <title>The Global Catalogue of Microorganisms (GCM) 10K type strain sequencing project: providing services to taxonomists for standard genome sequencing and annotation.</title>
        <authorList>
            <consortium name="The Broad Institute Genomics Platform"/>
            <consortium name="The Broad Institute Genome Sequencing Center for Infectious Disease"/>
            <person name="Wu L."/>
            <person name="Ma J."/>
        </authorList>
    </citation>
    <scope>NUCLEOTIDE SEQUENCE [LARGE SCALE GENOMIC DNA]</scope>
    <source>
        <strain evidence="3">NBRC 108730</strain>
    </source>
</reference>
<feature type="region of interest" description="Disordered" evidence="1">
    <location>
        <begin position="7"/>
        <end position="84"/>
    </location>
</feature>
<dbReference type="EMBL" id="BSUZ01000001">
    <property type="protein sequence ID" value="GMA87523.1"/>
    <property type="molecule type" value="Genomic_DNA"/>
</dbReference>
<keyword evidence="3" id="KW-1185">Reference proteome</keyword>
<gene>
    <name evidence="2" type="ORF">GCM10025868_27730</name>
</gene>
<accession>A0ABQ6JH56</accession>
<feature type="compositionally biased region" description="Basic residues" evidence="1">
    <location>
        <begin position="61"/>
        <end position="75"/>
    </location>
</feature>
<comment type="caution">
    <text evidence="2">The sequence shown here is derived from an EMBL/GenBank/DDBJ whole genome shotgun (WGS) entry which is preliminary data.</text>
</comment>
<name>A0ABQ6JH56_9ACTN</name>
<organism evidence="2 3">
    <name type="scientific">Angustibacter aerolatus</name>
    <dbReference type="NCBI Taxonomy" id="1162965"/>
    <lineage>
        <taxon>Bacteria</taxon>
        <taxon>Bacillati</taxon>
        <taxon>Actinomycetota</taxon>
        <taxon>Actinomycetes</taxon>
        <taxon>Kineosporiales</taxon>
        <taxon>Kineosporiaceae</taxon>
    </lineage>
</organism>
<evidence type="ECO:0008006" key="4">
    <source>
        <dbReference type="Google" id="ProtNLM"/>
    </source>
</evidence>
<evidence type="ECO:0000313" key="3">
    <source>
        <dbReference type="Proteomes" id="UP001157017"/>
    </source>
</evidence>
<feature type="compositionally biased region" description="Low complexity" evidence="1">
    <location>
        <begin position="50"/>
        <end position="60"/>
    </location>
</feature>
<evidence type="ECO:0000256" key="1">
    <source>
        <dbReference type="SAM" id="MobiDB-lite"/>
    </source>
</evidence>
<feature type="region of interest" description="Disordered" evidence="1">
    <location>
        <begin position="114"/>
        <end position="134"/>
    </location>
</feature>